<evidence type="ECO:0000313" key="2">
    <source>
        <dbReference type="EMBL" id="KDF00842.1"/>
    </source>
</evidence>
<keyword evidence="3" id="KW-1185">Reference proteome</keyword>
<dbReference type="OrthoDB" id="4730252at2"/>
<protein>
    <recommendedName>
        <fullName evidence="4">PE-PGRS family protein</fullName>
    </recommendedName>
</protein>
<feature type="region of interest" description="Disordered" evidence="1">
    <location>
        <begin position="301"/>
        <end position="405"/>
    </location>
</feature>
<dbReference type="Proteomes" id="UP000022835">
    <property type="component" value="Unassembled WGS sequence"/>
</dbReference>
<feature type="compositionally biased region" description="Polar residues" evidence="1">
    <location>
        <begin position="301"/>
        <end position="312"/>
    </location>
</feature>
<feature type="compositionally biased region" description="Low complexity" evidence="1">
    <location>
        <begin position="321"/>
        <end position="405"/>
    </location>
</feature>
<dbReference type="EMBL" id="JALN02000001">
    <property type="protein sequence ID" value="KDF00842.1"/>
    <property type="molecule type" value="Genomic_DNA"/>
</dbReference>
<comment type="caution">
    <text evidence="2">The sequence shown here is derived from an EMBL/GenBank/DDBJ whole genome shotgun (WGS) entry which is preliminary data.</text>
</comment>
<evidence type="ECO:0008006" key="4">
    <source>
        <dbReference type="Google" id="ProtNLM"/>
    </source>
</evidence>
<reference evidence="2" key="1">
    <citation type="submission" date="2014-05" db="EMBL/GenBank/DDBJ databases">
        <title>Genome sequence of Mycobacterium aromaticivorans strain JS19b1T (= DSM 45407T).</title>
        <authorList>
            <person name="Kwak Y."/>
            <person name="Park G.-S."/>
            <person name="Li Q.X."/>
            <person name="Lee S.-E."/>
            <person name="Shin J.-H."/>
        </authorList>
    </citation>
    <scope>NUCLEOTIDE SEQUENCE [LARGE SCALE GENOMIC DNA]</scope>
    <source>
        <strain evidence="2">JS19b1</strain>
    </source>
</reference>
<dbReference type="AlphaFoldDB" id="A0A064CMG7"/>
<evidence type="ECO:0000256" key="1">
    <source>
        <dbReference type="SAM" id="MobiDB-lite"/>
    </source>
</evidence>
<name>A0A064CMG7_9MYCO</name>
<gene>
    <name evidence="2" type="ORF">Y900_018360</name>
</gene>
<organism evidence="2 3">
    <name type="scientific">Mycolicibacterium aromaticivorans JS19b1 = JCM 16368</name>
    <dbReference type="NCBI Taxonomy" id="1440774"/>
    <lineage>
        <taxon>Bacteria</taxon>
        <taxon>Bacillati</taxon>
        <taxon>Actinomycetota</taxon>
        <taxon>Actinomycetes</taxon>
        <taxon>Mycobacteriales</taxon>
        <taxon>Mycobacteriaceae</taxon>
        <taxon>Mycolicibacterium</taxon>
    </lineage>
</organism>
<dbReference type="RefSeq" id="WP_036343570.1">
    <property type="nucleotide sequence ID" value="NZ_JALN02000001.1"/>
</dbReference>
<evidence type="ECO:0000313" key="3">
    <source>
        <dbReference type="Proteomes" id="UP000022835"/>
    </source>
</evidence>
<proteinExistence type="predicted"/>
<dbReference type="STRING" id="1440774.Y900_018360"/>
<accession>A0A064CMG7</accession>
<sequence>MNAAVRPYATAGVALVGASVIAISPLAPPMPDAHALQRSVSSVSVELSAAINPIENWVQVFQKSAANLGALGQQFAADPAPILSQVLANQLASLKALQTAYNNDAANLKLIFQGAPGAIETARGQLQSGDIVGAFDTFNNQIVIPLALNLVTIVSDSTVPLVNTVNNFAKAFATLPNTVFQVVLPMTFPLVSTINAAVQTVQDVYDAAVAKDPAGVINALVNLPANLVGGFLNGSGTVLGLLPAPGLLTPYDPNFGFLGSGPIASLLQLRDVIAQAIGATPPATAAISAAKVPAAAKTVTLSTAAPETTGTASAARGAIKAPSDSAAGDTAADADATESATGSTGSTKASTKATPAAATDSATGNSDSSSDTKAGSSSAGGHDSKAGSGKKSSSGKSGRPAKAGK</sequence>
<dbReference type="eggNOG" id="ENOG5030RQ6">
    <property type="taxonomic scope" value="Bacteria"/>
</dbReference>